<dbReference type="PANTHER" id="PTHR42951">
    <property type="entry name" value="METALLO-BETA-LACTAMASE DOMAIN-CONTAINING"/>
    <property type="match status" value="1"/>
</dbReference>
<feature type="domain" description="Metallo-beta-lactamase" evidence="1">
    <location>
        <begin position="29"/>
        <end position="220"/>
    </location>
</feature>
<dbReference type="SMART" id="SM00849">
    <property type="entry name" value="Lactamase_B"/>
    <property type="match status" value="1"/>
</dbReference>
<accession>A0A841Q0H1</accession>
<comment type="caution">
    <text evidence="2">The sequence shown here is derived from an EMBL/GenBank/DDBJ whole genome shotgun (WGS) entry which is preliminary data.</text>
</comment>
<dbReference type="Gene3D" id="3.60.15.10">
    <property type="entry name" value="Ribonuclease Z/Hydroxyacylglutathione hydrolase-like"/>
    <property type="match status" value="1"/>
</dbReference>
<dbReference type="SUPFAM" id="SSF56281">
    <property type="entry name" value="Metallo-hydrolase/oxidoreductase"/>
    <property type="match status" value="1"/>
</dbReference>
<organism evidence="2 3">
    <name type="scientific">Geomicrobium halophilum</name>
    <dbReference type="NCBI Taxonomy" id="549000"/>
    <lineage>
        <taxon>Bacteria</taxon>
        <taxon>Bacillati</taxon>
        <taxon>Bacillota</taxon>
        <taxon>Bacilli</taxon>
        <taxon>Bacillales</taxon>
        <taxon>Geomicrobium</taxon>
    </lineage>
</organism>
<dbReference type="GO" id="GO:0016787">
    <property type="term" value="F:hydrolase activity"/>
    <property type="evidence" value="ECO:0007669"/>
    <property type="project" value="UniProtKB-KW"/>
</dbReference>
<dbReference type="InterPro" id="IPR001279">
    <property type="entry name" value="Metallo-B-lactamas"/>
</dbReference>
<dbReference type="EMBL" id="JACHHJ010000004">
    <property type="protein sequence ID" value="MBB6450992.1"/>
    <property type="molecule type" value="Genomic_DNA"/>
</dbReference>
<keyword evidence="2" id="KW-0378">Hydrolase</keyword>
<dbReference type="AlphaFoldDB" id="A0A841Q0H1"/>
<protein>
    <submittedName>
        <fullName evidence="2">Glyoxylase-like metal-dependent hydrolase (Beta-lactamase superfamily II)</fullName>
    </submittedName>
</protein>
<dbReference type="PANTHER" id="PTHR42951:SF4">
    <property type="entry name" value="ACYL-COENZYME A THIOESTERASE MBLAC2"/>
    <property type="match status" value="1"/>
</dbReference>
<evidence type="ECO:0000313" key="3">
    <source>
        <dbReference type="Proteomes" id="UP000568839"/>
    </source>
</evidence>
<dbReference type="InterPro" id="IPR036866">
    <property type="entry name" value="RibonucZ/Hydroxyglut_hydro"/>
</dbReference>
<gene>
    <name evidence="2" type="ORF">HNR44_002982</name>
</gene>
<evidence type="ECO:0000313" key="2">
    <source>
        <dbReference type="EMBL" id="MBB6450992.1"/>
    </source>
</evidence>
<dbReference type="RefSeq" id="WP_184405040.1">
    <property type="nucleotide sequence ID" value="NZ_JACHHJ010000004.1"/>
</dbReference>
<sequence>MLEINDCWFTVTQIDNNTFAISEYGHREKVHSFLLIGEEKSALIDTGLGIDNIKRVTDQLTSLPIIVLTTHVHWDHIGSHGEFEILYVHKEEEDWLINGIKKLPIEQIRRDVSRDITIPTPETFDPYTYKPFQGEPTGLLNDGDEIEIGERKLTIYHTPGHSPGHISIYDDSEGYLFTGDLFYDKTPIYAFFPTTNPVNLVESLEKISNIPNVTKIYGSHNTLGLSPGILDEIKKAVKKLREKELVRFGTGIHKFNGFSVQF</sequence>
<evidence type="ECO:0000259" key="1">
    <source>
        <dbReference type="SMART" id="SM00849"/>
    </source>
</evidence>
<dbReference type="InterPro" id="IPR050855">
    <property type="entry name" value="NDM-1-like"/>
</dbReference>
<keyword evidence="3" id="KW-1185">Reference proteome</keyword>
<reference evidence="2 3" key="1">
    <citation type="submission" date="2020-08" db="EMBL/GenBank/DDBJ databases">
        <title>Genomic Encyclopedia of Type Strains, Phase IV (KMG-IV): sequencing the most valuable type-strain genomes for metagenomic binning, comparative biology and taxonomic classification.</title>
        <authorList>
            <person name="Goeker M."/>
        </authorList>
    </citation>
    <scope>NUCLEOTIDE SEQUENCE [LARGE SCALE GENOMIC DNA]</scope>
    <source>
        <strain evidence="2 3">DSM 21769</strain>
    </source>
</reference>
<dbReference type="Pfam" id="PF00753">
    <property type="entry name" value="Lactamase_B"/>
    <property type="match status" value="1"/>
</dbReference>
<name>A0A841Q0H1_9BACL</name>
<dbReference type="Proteomes" id="UP000568839">
    <property type="component" value="Unassembled WGS sequence"/>
</dbReference>
<proteinExistence type="predicted"/>